<dbReference type="GO" id="GO:0003723">
    <property type="term" value="F:RNA binding"/>
    <property type="evidence" value="ECO:0007669"/>
    <property type="project" value="UniProtKB-UniRule"/>
</dbReference>
<dbReference type="InterPro" id="IPR011129">
    <property type="entry name" value="CSD"/>
</dbReference>
<dbReference type="AlphaFoldDB" id="A0A2H0BIH4"/>
<sequence length="438" mass="48460">MTDQSSDVKDLIGSPQDAGELSGGAKEVAVSVPQYPVNRFERNIPDANLPTETVTGVLDIANEGSGLLRPKFSASDRDVYISSSQIRRFNLRLGDKIEGQARRPKENERYWGLLKVEKVNGEDVDKMPVERLNFDDLLAIYPDAQIDLTTDSETLTTRIIDLVSPIGFGQRALIVSPPKAGKTWLVKDILAGIAKNYPEKGKGLPASKAGKAKKVHIMAVLIGERPEEVTDIVRKVAEVTDGMGDVASSNFDEPPQDQTRVGELALERAKRLVESGRDVVIVLDSITRMARAYNLALPTSGRTLSGGFDPMALFPAKKFFGAARRIENAGSLTIIGTCLVETGSRMDDLIYEEFKGTGNMELHLTRKLADKRVFPAIDVSRSGTRQEELLYGKETLTRVHTLRRMLEMVSEDERTETLLERLKKTKDNKEFLDSLKTV</sequence>
<keyword evidence="1 7" id="KW-0806">Transcription termination</keyword>
<dbReference type="Gene3D" id="2.40.50.140">
    <property type="entry name" value="Nucleic acid-binding proteins"/>
    <property type="match status" value="1"/>
</dbReference>
<dbReference type="NCBIfam" id="NF006886">
    <property type="entry name" value="PRK09376.1"/>
    <property type="match status" value="1"/>
</dbReference>
<dbReference type="SMART" id="SM00357">
    <property type="entry name" value="CSP"/>
    <property type="match status" value="1"/>
</dbReference>
<dbReference type="GO" id="GO:0008186">
    <property type="term" value="F:ATP-dependent activity, acting on RNA"/>
    <property type="evidence" value="ECO:0007669"/>
    <property type="project" value="InterPro"/>
</dbReference>
<feature type="compositionally biased region" description="Basic and acidic residues" evidence="9">
    <location>
        <begin position="1"/>
        <end position="10"/>
    </location>
</feature>
<dbReference type="Gene3D" id="3.40.50.300">
    <property type="entry name" value="P-loop containing nucleotide triphosphate hydrolases"/>
    <property type="match status" value="1"/>
</dbReference>
<comment type="caution">
    <text evidence="11">The sequence shown here is derived from an EMBL/GenBank/DDBJ whole genome shotgun (WGS) entry which is preliminary data.</text>
</comment>
<dbReference type="GO" id="GO:0016787">
    <property type="term" value="F:hydrolase activity"/>
    <property type="evidence" value="ECO:0007669"/>
    <property type="project" value="UniProtKB-KW"/>
</dbReference>
<evidence type="ECO:0000256" key="1">
    <source>
        <dbReference type="ARBA" id="ARBA00022472"/>
    </source>
</evidence>
<dbReference type="GO" id="GO:0004386">
    <property type="term" value="F:helicase activity"/>
    <property type="evidence" value="ECO:0007669"/>
    <property type="project" value="UniProtKB-UniRule"/>
</dbReference>
<dbReference type="SUPFAM" id="SSF50249">
    <property type="entry name" value="Nucleic acid-binding proteins"/>
    <property type="match status" value="1"/>
</dbReference>
<dbReference type="HAMAP" id="MF_01884">
    <property type="entry name" value="Rho"/>
    <property type="match status" value="1"/>
</dbReference>
<dbReference type="SMART" id="SM00382">
    <property type="entry name" value="AAA"/>
    <property type="match status" value="1"/>
</dbReference>
<evidence type="ECO:0000259" key="10">
    <source>
        <dbReference type="PROSITE" id="PS51856"/>
    </source>
</evidence>
<evidence type="ECO:0000256" key="6">
    <source>
        <dbReference type="ARBA" id="ARBA00023163"/>
    </source>
</evidence>
<gene>
    <name evidence="7" type="primary">rho</name>
    <name evidence="11" type="ORF">COX03_02940</name>
</gene>
<organism evidence="11 12">
    <name type="scientific">Candidatus Woesebacteria bacterium CG22_combo_CG10-13_8_21_14_all_39_10</name>
    <dbReference type="NCBI Taxonomy" id="1975059"/>
    <lineage>
        <taxon>Bacteria</taxon>
        <taxon>Candidatus Woeseibacteriota</taxon>
    </lineage>
</organism>
<evidence type="ECO:0000256" key="4">
    <source>
        <dbReference type="ARBA" id="ARBA00022884"/>
    </source>
</evidence>
<feature type="binding site" evidence="7">
    <location>
        <begin position="179"/>
        <end position="184"/>
    </location>
    <ligand>
        <name>ATP</name>
        <dbReference type="ChEBI" id="CHEBI:30616"/>
    </ligand>
</feature>
<evidence type="ECO:0000256" key="3">
    <source>
        <dbReference type="ARBA" id="ARBA00022806"/>
    </source>
</evidence>
<evidence type="ECO:0000256" key="8">
    <source>
        <dbReference type="PROSITE-ProRule" id="PRU01203"/>
    </source>
</evidence>
<dbReference type="PANTHER" id="PTHR46425:SF1">
    <property type="entry name" value="TRANSCRIPTION TERMINATION FACTOR RHO"/>
    <property type="match status" value="1"/>
</dbReference>
<dbReference type="InterPro" id="IPR000194">
    <property type="entry name" value="ATPase_F1/V1/A1_a/bsu_nucl-bd"/>
</dbReference>
<evidence type="ECO:0000256" key="5">
    <source>
        <dbReference type="ARBA" id="ARBA00023015"/>
    </source>
</evidence>
<keyword evidence="5 7" id="KW-0805">Transcription regulation</keyword>
<protein>
    <recommendedName>
        <fullName evidence="7">Transcription termination factor Rho</fullName>
        <ecNumber evidence="7">3.6.4.-</ecNumber>
    </recommendedName>
    <alternativeName>
        <fullName evidence="7">ATP-dependent helicase Rho</fullName>
    </alternativeName>
</protein>
<proteinExistence type="inferred from homology"/>
<dbReference type="InterPro" id="IPR011113">
    <property type="entry name" value="Rho_RNA-bd"/>
</dbReference>
<keyword evidence="3 7" id="KW-0347">Helicase</keyword>
<keyword evidence="6 7" id="KW-0804">Transcription</keyword>
<comment type="similarity">
    <text evidence="7 8">Belongs to the Rho family.</text>
</comment>
<comment type="caution">
    <text evidence="7">Lacks conserved residue(s) required for the propagation of feature annotation.</text>
</comment>
<reference evidence="11 12" key="1">
    <citation type="submission" date="2017-09" db="EMBL/GenBank/DDBJ databases">
        <title>Depth-based differentiation of microbial function through sediment-hosted aquifers and enrichment of novel symbionts in the deep terrestrial subsurface.</title>
        <authorList>
            <person name="Probst A.J."/>
            <person name="Ladd B."/>
            <person name="Jarett J.K."/>
            <person name="Geller-Mcgrath D.E."/>
            <person name="Sieber C.M."/>
            <person name="Emerson J.B."/>
            <person name="Anantharaman K."/>
            <person name="Thomas B.C."/>
            <person name="Malmstrom R."/>
            <person name="Stieglmeier M."/>
            <person name="Klingl A."/>
            <person name="Woyke T."/>
            <person name="Ryan C.M."/>
            <person name="Banfield J.F."/>
        </authorList>
    </citation>
    <scope>NUCLEOTIDE SEQUENCE [LARGE SCALE GENOMIC DNA]</scope>
    <source>
        <strain evidence="11">CG22_combo_CG10-13_8_21_14_all_39_10</strain>
    </source>
</reference>
<dbReference type="PROSITE" id="PS51856">
    <property type="entry name" value="RHO_RNA_BD"/>
    <property type="match status" value="1"/>
</dbReference>
<dbReference type="PANTHER" id="PTHR46425">
    <property type="entry name" value="TRANSCRIPTION TERMINATION FACTOR RHO"/>
    <property type="match status" value="1"/>
</dbReference>
<dbReference type="InterPro" id="IPR012340">
    <property type="entry name" value="NA-bd_OB-fold"/>
</dbReference>
<feature type="binding site" evidence="7">
    <location>
        <position position="225"/>
    </location>
    <ligand>
        <name>ATP</name>
        <dbReference type="ChEBI" id="CHEBI:30616"/>
    </ligand>
</feature>
<keyword evidence="4 7" id="KW-0694">RNA-binding</keyword>
<dbReference type="InterPro" id="IPR027417">
    <property type="entry name" value="P-loop_NTPase"/>
</dbReference>
<keyword evidence="2 7" id="KW-0378">Hydrolase</keyword>
<feature type="domain" description="Rho RNA-BD" evidence="10">
    <location>
        <begin position="51"/>
        <end position="123"/>
    </location>
</feature>
<accession>A0A2H0BIH4</accession>
<evidence type="ECO:0000313" key="12">
    <source>
        <dbReference type="Proteomes" id="UP000229847"/>
    </source>
</evidence>
<dbReference type="Pfam" id="PF00006">
    <property type="entry name" value="ATP-synt_ab"/>
    <property type="match status" value="1"/>
</dbReference>
<evidence type="ECO:0000256" key="9">
    <source>
        <dbReference type="SAM" id="MobiDB-lite"/>
    </source>
</evidence>
<dbReference type="CDD" id="cd04459">
    <property type="entry name" value="Rho_CSD"/>
    <property type="match status" value="1"/>
</dbReference>
<dbReference type="GO" id="GO:0005524">
    <property type="term" value="F:ATP binding"/>
    <property type="evidence" value="ECO:0007669"/>
    <property type="project" value="UniProtKB-UniRule"/>
</dbReference>
<evidence type="ECO:0000313" key="11">
    <source>
        <dbReference type="EMBL" id="PIP57465.1"/>
    </source>
</evidence>
<dbReference type="EMBL" id="PCSW01000090">
    <property type="protein sequence ID" value="PIP57465.1"/>
    <property type="molecule type" value="Genomic_DNA"/>
</dbReference>
<feature type="binding site" evidence="7">
    <location>
        <begin position="167"/>
        <end position="172"/>
    </location>
    <ligand>
        <name>ATP</name>
        <dbReference type="ChEBI" id="CHEBI:30616"/>
    </ligand>
</feature>
<dbReference type="Proteomes" id="UP000229847">
    <property type="component" value="Unassembled WGS sequence"/>
</dbReference>
<dbReference type="GO" id="GO:0006353">
    <property type="term" value="P:DNA-templated transcription termination"/>
    <property type="evidence" value="ECO:0007669"/>
    <property type="project" value="UniProtKB-UniRule"/>
</dbReference>
<evidence type="ECO:0000256" key="7">
    <source>
        <dbReference type="HAMAP-Rule" id="MF_01884"/>
    </source>
</evidence>
<dbReference type="InterPro" id="IPR004665">
    <property type="entry name" value="Term_rho"/>
</dbReference>
<keyword evidence="7" id="KW-0067">ATP-binding</keyword>
<comment type="function">
    <text evidence="7">Facilitates transcription termination by a mechanism that involves Rho binding to the nascent RNA, activation of Rho's RNA-dependent ATPase activity, and release of the mRNA from the DNA template.</text>
</comment>
<dbReference type="Pfam" id="PF07497">
    <property type="entry name" value="Rho_RNA_bind"/>
    <property type="match status" value="1"/>
</dbReference>
<name>A0A2H0BIH4_9BACT</name>
<comment type="subunit">
    <text evidence="7">Homohexamer. The homohexamer assembles into an open ring structure.</text>
</comment>
<feature type="region of interest" description="Disordered" evidence="9">
    <location>
        <begin position="1"/>
        <end position="25"/>
    </location>
</feature>
<dbReference type="SUPFAM" id="SSF52540">
    <property type="entry name" value="P-loop containing nucleoside triphosphate hydrolases"/>
    <property type="match status" value="1"/>
</dbReference>
<keyword evidence="7" id="KW-0547">Nucleotide-binding</keyword>
<dbReference type="EC" id="3.6.4.-" evidence="7"/>
<evidence type="ECO:0000256" key="2">
    <source>
        <dbReference type="ARBA" id="ARBA00022801"/>
    </source>
</evidence>
<dbReference type="InterPro" id="IPR003593">
    <property type="entry name" value="AAA+_ATPase"/>
</dbReference>